<dbReference type="InterPro" id="IPR036390">
    <property type="entry name" value="WH_DNA-bd_sf"/>
</dbReference>
<sequence>MPRHPPSSPTGSGAVKSAHRTLDLLEILANSDRSLTHAELASRAAIPKSSLSQLLRTLQSRDYVQSLGPNGPYRLGASAVNLIRHGLHIQRLVAQARPHMETLALEARYSCGLNILRGDIVERVLGVTAADAQGYAMHEGVRAPLYASSSGKLFLAHMASEDVESYLARVQLRPITSRSLHSSKELRRQIRLAREEGVAYSKDEFTNGIVGVSVPILSAHWRMTASLGLAVPSREFDARKDALLVILRKAAHGIFTQVSAA</sequence>
<keyword evidence="2" id="KW-0238">DNA-binding</keyword>
<dbReference type="Gene3D" id="1.10.10.10">
    <property type="entry name" value="Winged helix-like DNA-binding domain superfamily/Winged helix DNA-binding domain"/>
    <property type="match status" value="1"/>
</dbReference>
<feature type="domain" description="HTH iclR-type" evidence="4">
    <location>
        <begin position="15"/>
        <end position="77"/>
    </location>
</feature>
<keyword evidence="7" id="KW-1185">Reference proteome</keyword>
<organism evidence="6 7">
    <name type="scientific">Hydrogenophaga borbori</name>
    <dbReference type="NCBI Taxonomy" id="2294117"/>
    <lineage>
        <taxon>Bacteria</taxon>
        <taxon>Pseudomonadati</taxon>
        <taxon>Pseudomonadota</taxon>
        <taxon>Betaproteobacteria</taxon>
        <taxon>Burkholderiales</taxon>
        <taxon>Comamonadaceae</taxon>
        <taxon>Hydrogenophaga</taxon>
    </lineage>
</organism>
<evidence type="ECO:0000313" key="6">
    <source>
        <dbReference type="EMBL" id="RFP82700.1"/>
    </source>
</evidence>
<dbReference type="Pfam" id="PF09339">
    <property type="entry name" value="HTH_IclR"/>
    <property type="match status" value="1"/>
</dbReference>
<dbReference type="InterPro" id="IPR029016">
    <property type="entry name" value="GAF-like_dom_sf"/>
</dbReference>
<feature type="domain" description="IclR-ED" evidence="5">
    <location>
        <begin position="78"/>
        <end position="260"/>
    </location>
</feature>
<evidence type="ECO:0000259" key="4">
    <source>
        <dbReference type="PROSITE" id="PS51077"/>
    </source>
</evidence>
<proteinExistence type="predicted"/>
<evidence type="ECO:0000256" key="3">
    <source>
        <dbReference type="ARBA" id="ARBA00023163"/>
    </source>
</evidence>
<dbReference type="Proteomes" id="UP000261931">
    <property type="component" value="Unassembled WGS sequence"/>
</dbReference>
<dbReference type="GO" id="GO:0003700">
    <property type="term" value="F:DNA-binding transcription factor activity"/>
    <property type="evidence" value="ECO:0007669"/>
    <property type="project" value="TreeGrafter"/>
</dbReference>
<dbReference type="InterPro" id="IPR014757">
    <property type="entry name" value="Tscrpt_reg_IclR_C"/>
</dbReference>
<dbReference type="AlphaFoldDB" id="A0A372EPZ4"/>
<dbReference type="EMBL" id="QVLS01000001">
    <property type="protein sequence ID" value="RFP82700.1"/>
    <property type="molecule type" value="Genomic_DNA"/>
</dbReference>
<dbReference type="SUPFAM" id="SSF55781">
    <property type="entry name" value="GAF domain-like"/>
    <property type="match status" value="1"/>
</dbReference>
<dbReference type="InterPro" id="IPR036388">
    <property type="entry name" value="WH-like_DNA-bd_sf"/>
</dbReference>
<evidence type="ECO:0000259" key="5">
    <source>
        <dbReference type="PROSITE" id="PS51078"/>
    </source>
</evidence>
<dbReference type="PROSITE" id="PS51077">
    <property type="entry name" value="HTH_ICLR"/>
    <property type="match status" value="1"/>
</dbReference>
<dbReference type="SMART" id="SM00346">
    <property type="entry name" value="HTH_ICLR"/>
    <property type="match status" value="1"/>
</dbReference>
<gene>
    <name evidence="6" type="ORF">DY262_02435</name>
</gene>
<dbReference type="GO" id="GO:0003677">
    <property type="term" value="F:DNA binding"/>
    <property type="evidence" value="ECO:0007669"/>
    <property type="project" value="UniProtKB-KW"/>
</dbReference>
<evidence type="ECO:0000256" key="2">
    <source>
        <dbReference type="ARBA" id="ARBA00023125"/>
    </source>
</evidence>
<evidence type="ECO:0000256" key="1">
    <source>
        <dbReference type="ARBA" id="ARBA00023015"/>
    </source>
</evidence>
<comment type="caution">
    <text evidence="6">The sequence shown here is derived from an EMBL/GenBank/DDBJ whole genome shotgun (WGS) entry which is preliminary data.</text>
</comment>
<dbReference type="PROSITE" id="PS51078">
    <property type="entry name" value="ICLR_ED"/>
    <property type="match status" value="1"/>
</dbReference>
<name>A0A372EPZ4_9BURK</name>
<protein>
    <submittedName>
        <fullName evidence="6">IclR family transcriptional regulator</fullName>
    </submittedName>
</protein>
<reference evidence="6 7" key="1">
    <citation type="submission" date="2018-08" db="EMBL/GenBank/DDBJ databases">
        <title>Hydrogenophaga sp. LA-38 isolated from sludge.</title>
        <authorList>
            <person name="Im W.-T."/>
        </authorList>
    </citation>
    <scope>NUCLEOTIDE SEQUENCE [LARGE SCALE GENOMIC DNA]</scope>
    <source>
        <strain evidence="6 7">LA-38</strain>
    </source>
</reference>
<dbReference type="PANTHER" id="PTHR30136:SF35">
    <property type="entry name" value="HTH-TYPE TRANSCRIPTIONAL REGULATOR RV1719"/>
    <property type="match status" value="1"/>
</dbReference>
<dbReference type="InterPro" id="IPR050707">
    <property type="entry name" value="HTH_MetabolicPath_Reg"/>
</dbReference>
<dbReference type="SUPFAM" id="SSF46785">
    <property type="entry name" value="Winged helix' DNA-binding domain"/>
    <property type="match status" value="1"/>
</dbReference>
<dbReference type="InterPro" id="IPR005471">
    <property type="entry name" value="Tscrpt_reg_IclR_N"/>
</dbReference>
<keyword evidence="1" id="KW-0805">Transcription regulation</keyword>
<dbReference type="PANTHER" id="PTHR30136">
    <property type="entry name" value="HELIX-TURN-HELIX TRANSCRIPTIONAL REGULATOR, ICLR FAMILY"/>
    <property type="match status" value="1"/>
</dbReference>
<keyword evidence="3" id="KW-0804">Transcription</keyword>
<accession>A0A372EPZ4</accession>
<dbReference type="GO" id="GO:0045892">
    <property type="term" value="P:negative regulation of DNA-templated transcription"/>
    <property type="evidence" value="ECO:0007669"/>
    <property type="project" value="TreeGrafter"/>
</dbReference>
<dbReference type="Pfam" id="PF01614">
    <property type="entry name" value="IclR_C"/>
    <property type="match status" value="1"/>
</dbReference>
<evidence type="ECO:0000313" key="7">
    <source>
        <dbReference type="Proteomes" id="UP000261931"/>
    </source>
</evidence>
<dbReference type="Gene3D" id="3.30.450.40">
    <property type="match status" value="1"/>
</dbReference>